<reference evidence="4" key="1">
    <citation type="submission" date="2024-05" db="EMBL/GenBank/DDBJ databases">
        <title>Pontimicrobium maritimus sp. nov., isolated form sea water.</title>
        <authorList>
            <person name="Muhammad N."/>
            <person name="Vuong T.Q."/>
            <person name="Han H.L."/>
            <person name="Kim S.-G."/>
        </authorList>
    </citation>
    <scope>NUCLEOTIDE SEQUENCE</scope>
    <source>
        <strain evidence="4">SW4</strain>
    </source>
</reference>
<evidence type="ECO:0000313" key="4">
    <source>
        <dbReference type="EMBL" id="XBG62844.1"/>
    </source>
</evidence>
<sequence length="232" mass="25803">MISNFKKFVLLFLVPTLYVNAQDITLTGGESITISNNTVFNINGLELIPSANYTLTSPNTISKSSTAIDPLSIDRVYNFDNLISNYQGRITLFYEDSELNGATESDLVLQIKDGASAWNKYSGTLDTTNNYLFYDFAAPINLISVTASNNITLNSDKSNLLAIKVYPNPTADYIIIDTKLSIETSIYNILGQEVITTNNKEIDLTKLNSGTYFLWLKDIASKNLNSYKIIKN</sequence>
<dbReference type="NCBIfam" id="TIGR04183">
    <property type="entry name" value="Por_Secre_tail"/>
    <property type="match status" value="1"/>
</dbReference>
<dbReference type="Pfam" id="PF18962">
    <property type="entry name" value="Por_Secre_tail"/>
    <property type="match status" value="1"/>
</dbReference>
<proteinExistence type="predicted"/>
<name>A0AAU7BXK6_9FLAO</name>
<feature type="chain" id="PRO_5043817625" evidence="2">
    <location>
        <begin position="22"/>
        <end position="232"/>
    </location>
</feature>
<dbReference type="InterPro" id="IPR026444">
    <property type="entry name" value="Secre_tail"/>
</dbReference>
<evidence type="ECO:0000256" key="2">
    <source>
        <dbReference type="SAM" id="SignalP"/>
    </source>
</evidence>
<feature type="signal peptide" evidence="2">
    <location>
        <begin position="1"/>
        <end position="21"/>
    </location>
</feature>
<keyword evidence="1 2" id="KW-0732">Signal</keyword>
<evidence type="ECO:0000259" key="3">
    <source>
        <dbReference type="Pfam" id="PF18962"/>
    </source>
</evidence>
<dbReference type="EMBL" id="CP157199">
    <property type="protein sequence ID" value="XBG62844.1"/>
    <property type="molecule type" value="Genomic_DNA"/>
</dbReference>
<protein>
    <submittedName>
        <fullName evidence="4">T9SS type A sorting domain-containing protein</fullName>
    </submittedName>
</protein>
<accession>A0AAU7BXK6</accession>
<dbReference type="RefSeq" id="WP_347926353.1">
    <property type="nucleotide sequence ID" value="NZ_CP157199.1"/>
</dbReference>
<organism evidence="4">
    <name type="scientific">Pontimicrobium sp. SW4</name>
    <dbReference type="NCBI Taxonomy" id="3153519"/>
    <lineage>
        <taxon>Bacteria</taxon>
        <taxon>Pseudomonadati</taxon>
        <taxon>Bacteroidota</taxon>
        <taxon>Flavobacteriia</taxon>
        <taxon>Flavobacteriales</taxon>
        <taxon>Flavobacteriaceae</taxon>
        <taxon>Pontimicrobium</taxon>
    </lineage>
</organism>
<feature type="domain" description="Secretion system C-terminal sorting" evidence="3">
    <location>
        <begin position="165"/>
        <end position="222"/>
    </location>
</feature>
<dbReference type="AlphaFoldDB" id="A0AAU7BXK6"/>
<evidence type="ECO:0000256" key="1">
    <source>
        <dbReference type="ARBA" id="ARBA00022729"/>
    </source>
</evidence>
<gene>
    <name evidence="4" type="ORF">ABGB03_08010</name>
</gene>